<gene>
    <name evidence="1" type="ORF">BWX42_06205</name>
</gene>
<dbReference type="EMBL" id="MUYF01000003">
    <property type="protein sequence ID" value="OOL81370.1"/>
    <property type="molecule type" value="Genomic_DNA"/>
</dbReference>
<accession>A0A1S8KNT4</accession>
<dbReference type="Proteomes" id="UP000190409">
    <property type="component" value="Unassembled WGS sequence"/>
</dbReference>
<organism evidence="1 2">
    <name type="scientific">Dolosigranulum pigrum</name>
    <dbReference type="NCBI Taxonomy" id="29394"/>
    <lineage>
        <taxon>Bacteria</taxon>
        <taxon>Bacillati</taxon>
        <taxon>Bacillota</taxon>
        <taxon>Bacilli</taxon>
        <taxon>Lactobacillales</taxon>
        <taxon>Carnobacteriaceae</taxon>
        <taxon>Dolosigranulum</taxon>
    </lineage>
</organism>
<dbReference type="AlphaFoldDB" id="A0A1S8KNT4"/>
<comment type="caution">
    <text evidence="1">The sequence shown here is derived from an EMBL/GenBank/DDBJ whole genome shotgun (WGS) entry which is preliminary data.</text>
</comment>
<evidence type="ECO:0000313" key="2">
    <source>
        <dbReference type="Proteomes" id="UP000190409"/>
    </source>
</evidence>
<proteinExistence type="predicted"/>
<protein>
    <submittedName>
        <fullName evidence="1">Uncharacterized protein</fullName>
    </submittedName>
</protein>
<name>A0A1S8KNT4_9LACT</name>
<evidence type="ECO:0000313" key="1">
    <source>
        <dbReference type="EMBL" id="OOL81370.1"/>
    </source>
</evidence>
<sequence>MLLKAGSLKDNNKYACEFKLQVVNLYLIGERSESILASGVKEACYRLYNEVVFSGWQDEDMLLYQLV</sequence>
<reference evidence="1 2" key="1">
    <citation type="submission" date="2017-01" db="EMBL/GenBank/DDBJ databases">
        <title>Complete Genome Sequence of Dolosigranulum pigrum isolated from a Patient with interstitial lung disease.</title>
        <authorList>
            <person name="Mukhopadhyay R."/>
            <person name="Joaquin J."/>
            <person name="Hogue R."/>
            <person name="Fitzgerald S."/>
            <person name="Jospin G."/>
            <person name="Eisen J.A."/>
            <person name="Chaturvedi V."/>
        </authorList>
    </citation>
    <scope>NUCLEOTIDE SEQUENCE [LARGE SCALE GENOMIC DNA]</scope>
    <source>
        <strain evidence="1 2">15S00348</strain>
    </source>
</reference>